<organism evidence="2 3">
    <name type="scientific">Anaerotruncus colihominis</name>
    <dbReference type="NCBI Taxonomy" id="169435"/>
    <lineage>
        <taxon>Bacteria</taxon>
        <taxon>Bacillati</taxon>
        <taxon>Bacillota</taxon>
        <taxon>Clostridia</taxon>
        <taxon>Eubacteriales</taxon>
        <taxon>Oscillospiraceae</taxon>
        <taxon>Anaerotruncus</taxon>
    </lineage>
</organism>
<dbReference type="AlphaFoldDB" id="A0A845SXP8"/>
<evidence type="ECO:0000259" key="1">
    <source>
        <dbReference type="PROSITE" id="PS50943"/>
    </source>
</evidence>
<dbReference type="InterPro" id="IPR001387">
    <property type="entry name" value="Cro/C1-type_HTH"/>
</dbReference>
<dbReference type="Gene3D" id="1.10.260.40">
    <property type="entry name" value="lambda repressor-like DNA-binding domains"/>
    <property type="match status" value="1"/>
</dbReference>
<dbReference type="SUPFAM" id="SSF47413">
    <property type="entry name" value="lambda repressor-like DNA-binding domains"/>
    <property type="match status" value="1"/>
</dbReference>
<accession>A0A845SXP8</accession>
<sequence length="171" mass="19649">MAIGERIHFFRNLRGMTQKYLGMAVGFPEKTADVRMAQYESGTRTPKADLTAALAQTLDVSPQALDIPDIDSNVGLMHTLFALEDLRGLKIGEIDGELCIRLDKAKGRTYEEMYKMLDAWRQQAAKLEAGEITKEEYDQWRYRYPEFDTTQRRARVVSQGLSDMLMEDFKK</sequence>
<dbReference type="SMART" id="SM00530">
    <property type="entry name" value="HTH_XRE"/>
    <property type="match status" value="1"/>
</dbReference>
<proteinExistence type="predicted"/>
<dbReference type="EMBL" id="VIQT01000010">
    <property type="protein sequence ID" value="NDO39244.1"/>
    <property type="molecule type" value="Genomic_DNA"/>
</dbReference>
<dbReference type="CDD" id="cd00093">
    <property type="entry name" value="HTH_XRE"/>
    <property type="match status" value="1"/>
</dbReference>
<evidence type="ECO:0000313" key="3">
    <source>
        <dbReference type="Proteomes" id="UP000462501"/>
    </source>
</evidence>
<dbReference type="Proteomes" id="UP000462501">
    <property type="component" value="Unassembled WGS sequence"/>
</dbReference>
<dbReference type="PROSITE" id="PS50943">
    <property type="entry name" value="HTH_CROC1"/>
    <property type="match status" value="1"/>
</dbReference>
<dbReference type="GO" id="GO:0003677">
    <property type="term" value="F:DNA binding"/>
    <property type="evidence" value="ECO:0007669"/>
    <property type="project" value="InterPro"/>
</dbReference>
<dbReference type="RefSeq" id="WP_162221134.1">
    <property type="nucleotide sequence ID" value="NZ_JAETUF010000014.1"/>
</dbReference>
<feature type="domain" description="HTH cro/C1-type" evidence="1">
    <location>
        <begin position="7"/>
        <end position="65"/>
    </location>
</feature>
<evidence type="ECO:0000313" key="2">
    <source>
        <dbReference type="EMBL" id="NDO39244.1"/>
    </source>
</evidence>
<dbReference type="InterPro" id="IPR010982">
    <property type="entry name" value="Lambda_DNA-bd_dom_sf"/>
</dbReference>
<protein>
    <submittedName>
        <fullName evidence="2">Helix-turn-helix transcriptional regulator</fullName>
    </submittedName>
</protein>
<gene>
    <name evidence="2" type="ORF">FMM72_08225</name>
</gene>
<reference evidence="2 3" key="1">
    <citation type="submission" date="2019-06" db="EMBL/GenBank/DDBJ databases">
        <title>Draft genome sequences of 15 bacterial species constituting the stable defined intestinal microbiota of the GM15 gnotobiotic mouse model.</title>
        <authorList>
            <person name="Elie C."/>
            <person name="Mathieu A."/>
            <person name="Saliou A."/>
            <person name="Darnaud M."/>
            <person name="Leulier F."/>
            <person name="Tamellini A."/>
        </authorList>
    </citation>
    <scope>NUCLEOTIDE SEQUENCE [LARGE SCALE GENOMIC DNA]</scope>
    <source>
        <strain evidence="2 3">JM4-15</strain>
    </source>
</reference>
<name>A0A845SXP8_9FIRM</name>
<comment type="caution">
    <text evidence="2">The sequence shown here is derived from an EMBL/GenBank/DDBJ whole genome shotgun (WGS) entry which is preliminary data.</text>
</comment>